<dbReference type="InterPro" id="IPR041705">
    <property type="entry name" value="PIN_Sll0205"/>
</dbReference>
<dbReference type="RefSeq" id="WP_323738077.1">
    <property type="nucleotide sequence ID" value="NZ_CP112932.1"/>
</dbReference>
<dbReference type="Pfam" id="PF01850">
    <property type="entry name" value="PIN"/>
    <property type="match status" value="1"/>
</dbReference>
<dbReference type="Proteomes" id="UP001326613">
    <property type="component" value="Chromosome"/>
</dbReference>
<dbReference type="InterPro" id="IPR029060">
    <property type="entry name" value="PIN-like_dom_sf"/>
</dbReference>
<proteinExistence type="predicted"/>
<protein>
    <submittedName>
        <fullName evidence="2">Type II toxin-antitoxin system VapC family toxin</fullName>
    </submittedName>
</protein>
<keyword evidence="3" id="KW-1185">Reference proteome</keyword>
<evidence type="ECO:0000259" key="1">
    <source>
        <dbReference type="Pfam" id="PF01850"/>
    </source>
</evidence>
<evidence type="ECO:0000313" key="2">
    <source>
        <dbReference type="EMBL" id="WPY01294.1"/>
    </source>
</evidence>
<dbReference type="EMBL" id="CP112932">
    <property type="protein sequence ID" value="WPY01294.1"/>
    <property type="molecule type" value="Genomic_DNA"/>
</dbReference>
<dbReference type="PANTHER" id="PTHR36173:SF2">
    <property type="entry name" value="RIBONUCLEASE VAPC16"/>
    <property type="match status" value="1"/>
</dbReference>
<dbReference type="Gene3D" id="3.40.50.1010">
    <property type="entry name" value="5'-nuclease"/>
    <property type="match status" value="1"/>
</dbReference>
<dbReference type="PANTHER" id="PTHR36173">
    <property type="entry name" value="RIBONUCLEASE VAPC16-RELATED"/>
    <property type="match status" value="1"/>
</dbReference>
<reference evidence="2 3" key="1">
    <citation type="submission" date="2022-10" db="EMBL/GenBank/DDBJ databases">
        <title>Host association and intracellularity evolved multiple times independently in the Rickettsiales.</title>
        <authorList>
            <person name="Castelli M."/>
            <person name="Nardi T."/>
            <person name="Gammuto L."/>
            <person name="Bellinzona G."/>
            <person name="Sabaneyeva E."/>
            <person name="Potekhin A."/>
            <person name="Serra V."/>
            <person name="Petroni G."/>
            <person name="Sassera D."/>
        </authorList>
    </citation>
    <scope>NUCLEOTIDE SEQUENCE [LARGE SCALE GENOMIC DNA]</scope>
    <source>
        <strain evidence="2 3">Kr 154-4</strain>
    </source>
</reference>
<organism evidence="2 3">
    <name type="scientific">Candidatus Trichorickettsia mobilis</name>
    <dbReference type="NCBI Taxonomy" id="1346319"/>
    <lineage>
        <taxon>Bacteria</taxon>
        <taxon>Pseudomonadati</taxon>
        <taxon>Pseudomonadota</taxon>
        <taxon>Alphaproteobacteria</taxon>
        <taxon>Rickettsiales</taxon>
        <taxon>Rickettsiaceae</taxon>
        <taxon>Rickettsieae</taxon>
        <taxon>Candidatus Trichorickettsia</taxon>
    </lineage>
</organism>
<gene>
    <name evidence="2" type="ORF">Trichorick_01204</name>
</gene>
<dbReference type="InterPro" id="IPR052919">
    <property type="entry name" value="TA_system_RNase"/>
</dbReference>
<dbReference type="CDD" id="cd09872">
    <property type="entry name" value="PIN_Sll0205-like"/>
    <property type="match status" value="1"/>
</dbReference>
<dbReference type="SUPFAM" id="SSF88723">
    <property type="entry name" value="PIN domain-like"/>
    <property type="match status" value="1"/>
</dbReference>
<accession>A0ABZ0UTD5</accession>
<feature type="domain" description="PIN" evidence="1">
    <location>
        <begin position="3"/>
        <end position="117"/>
    </location>
</feature>
<name>A0ABZ0UTD5_9RICK</name>
<dbReference type="InterPro" id="IPR002716">
    <property type="entry name" value="PIN_dom"/>
</dbReference>
<sequence length="119" mass="13708">MKYLLDTCVLIWALEGDDIKLGKFKELILDTKNNIFISIASYWEIIIKQTLGRITVNADLAKAVLDSGFTWLDIKILHLDYIKELPLIHNDPFDRLLVAQSKTENLTILTTDSKILQYK</sequence>
<evidence type="ECO:0000313" key="3">
    <source>
        <dbReference type="Proteomes" id="UP001326613"/>
    </source>
</evidence>